<dbReference type="RefSeq" id="WP_080460406.1">
    <property type="nucleotide sequence ID" value="NZ_BBET01000002.1"/>
</dbReference>
<comment type="caution">
    <text evidence="1">The sequence shown here is derived from an EMBL/GenBank/DDBJ whole genome shotgun (WGS) entry which is preliminary data.</text>
</comment>
<sequence>MVLKHKFHKLAQGRKIIPKRLWDILIDLDQRIDDDAEVNSLATSVASGPGYTQNQLNIAFGDASSELIPESFVGVYTNENDGKKYLVTVSNGEWKGILFNAIS</sequence>
<evidence type="ECO:0000313" key="2">
    <source>
        <dbReference type="Proteomes" id="UP000191661"/>
    </source>
</evidence>
<name>A0A1V6N2H6_METAZ</name>
<accession>A0A1V6N2H6</accession>
<dbReference type="Proteomes" id="UP000191661">
    <property type="component" value="Unassembled WGS sequence"/>
</dbReference>
<evidence type="ECO:0000313" key="1">
    <source>
        <dbReference type="EMBL" id="OQD58706.1"/>
    </source>
</evidence>
<dbReference type="AlphaFoldDB" id="A0A1V6N2H6"/>
<protein>
    <submittedName>
        <fullName evidence="1">Uncharacterized protein</fullName>
    </submittedName>
</protein>
<proteinExistence type="predicted"/>
<dbReference type="EMBL" id="JXMW01000010">
    <property type="protein sequence ID" value="OQD58706.1"/>
    <property type="molecule type" value="Genomic_DNA"/>
</dbReference>
<organism evidence="1 2">
    <name type="scientific">Methanobrevibacter arboriphilus JCM 13429 = DSM 1125</name>
    <dbReference type="NCBI Taxonomy" id="1300164"/>
    <lineage>
        <taxon>Archaea</taxon>
        <taxon>Methanobacteriati</taxon>
        <taxon>Methanobacteriota</taxon>
        <taxon>Methanomada group</taxon>
        <taxon>Methanobacteria</taxon>
        <taxon>Methanobacteriales</taxon>
        <taxon>Methanobacteriaceae</taxon>
        <taxon>Methanobrevibacter</taxon>
    </lineage>
</organism>
<keyword evidence="2" id="KW-1185">Reference proteome</keyword>
<dbReference type="OrthoDB" id="378825at2157"/>
<gene>
    <name evidence="1" type="ORF">MBBAR_10c00470</name>
</gene>
<reference evidence="1 2" key="1">
    <citation type="submission" date="2014-12" db="EMBL/GenBank/DDBJ databases">
        <title>Genome sequence of Methanobrevibacter arboriphilicus DH1, DSM1125.</title>
        <authorList>
            <person name="Poehlein A."/>
            <person name="Thauer R.K."/>
            <person name="Seedorf H."/>
            <person name="Daniel R."/>
        </authorList>
    </citation>
    <scope>NUCLEOTIDE SEQUENCE [LARGE SCALE GENOMIC DNA]</scope>
    <source>
        <strain evidence="1 2">DH1</strain>
    </source>
</reference>